<dbReference type="PANTHER" id="PTHR30574">
    <property type="entry name" value="INNER MEMBRANE PROTEIN YEDE"/>
    <property type="match status" value="1"/>
</dbReference>
<keyword evidence="7 9" id="KW-0472">Membrane</keyword>
<keyword evidence="11" id="KW-1185">Reference proteome</keyword>
<evidence type="ECO:0000256" key="2">
    <source>
        <dbReference type="ARBA" id="ARBA00022448"/>
    </source>
</evidence>
<feature type="transmembrane region" description="Helical" evidence="9">
    <location>
        <begin position="267"/>
        <end position="287"/>
    </location>
</feature>
<feature type="transmembrane region" description="Helical" evidence="9">
    <location>
        <begin position="35"/>
        <end position="58"/>
    </location>
</feature>
<evidence type="ECO:0000256" key="3">
    <source>
        <dbReference type="ARBA" id="ARBA00022475"/>
    </source>
</evidence>
<feature type="transmembrane region" description="Helical" evidence="9">
    <location>
        <begin position="12"/>
        <end position="29"/>
    </location>
</feature>
<protein>
    <submittedName>
        <fullName evidence="10">Membrane protein</fullName>
    </submittedName>
</protein>
<evidence type="ECO:0000256" key="7">
    <source>
        <dbReference type="ARBA" id="ARBA00023136"/>
    </source>
</evidence>
<keyword evidence="6 9" id="KW-1133">Transmembrane helix</keyword>
<evidence type="ECO:0000256" key="9">
    <source>
        <dbReference type="SAM" id="Phobius"/>
    </source>
</evidence>
<evidence type="ECO:0000256" key="5">
    <source>
        <dbReference type="ARBA" id="ARBA00022692"/>
    </source>
</evidence>
<evidence type="ECO:0000256" key="1">
    <source>
        <dbReference type="ARBA" id="ARBA00004429"/>
    </source>
</evidence>
<keyword evidence="5 9" id="KW-0812">Transmembrane</keyword>
<comment type="similarity">
    <text evidence="8">Belongs to the TsuA/YedE (TC 9.B.102) family.</text>
</comment>
<sequence length="420" mass="44964">MLDTKMNKTQNLLGVAAIALMLAFGALILQTDALFLRLLLGVGLGYALTRSFLGFAGSVNRAYNGGSTRLMIVLMVMFVVTAIINAGFLYNSDLSQYDLWINPINWGLMIGGLMFGFGMTFSSCCASGVMTDLVTDLPRAGTTLIFFAMGVYLGFPLQSQLPLISETVVSTSSYAGQGVFMPDLFGSGLMGYLGAILLTVVFAAIVVYLAKIYENKRRNSGTFYGIESELEQDKVAQAGKGVVVQPFVLFSKQTYQKLFVTPWSMKAGAAMIVVIFTLMLATTQSGWGASTPFGIWFGKAIMLLGASADSVASFADRPVAMFTSPFLEHQITVQNIGIVFGTLICVLLAGQFTFKCSYSAKQLMLFAMGGLFMGLGTRFANGCNVGALYTPIANLSLSGWIFLVFLVAGGVLGNKAANRT</sequence>
<dbReference type="Proteomes" id="UP001157353">
    <property type="component" value="Unassembled WGS sequence"/>
</dbReference>
<feature type="transmembrane region" description="Helical" evidence="9">
    <location>
        <begin position="189"/>
        <end position="210"/>
    </location>
</feature>
<feature type="transmembrane region" description="Helical" evidence="9">
    <location>
        <begin position="137"/>
        <end position="155"/>
    </location>
</feature>
<comment type="caution">
    <text evidence="10">The sequence shown here is derived from an EMBL/GenBank/DDBJ whole genome shotgun (WGS) entry which is preliminary data.</text>
</comment>
<keyword evidence="3" id="KW-1003">Cell membrane</keyword>
<evidence type="ECO:0000256" key="8">
    <source>
        <dbReference type="ARBA" id="ARBA00035655"/>
    </source>
</evidence>
<reference evidence="11" key="1">
    <citation type="journal article" date="2019" name="Int. J. Syst. Evol. Microbiol.">
        <title>The Global Catalogue of Microorganisms (GCM) 10K type strain sequencing project: providing services to taxonomists for standard genome sequencing and annotation.</title>
        <authorList>
            <consortium name="The Broad Institute Genomics Platform"/>
            <consortium name="The Broad Institute Genome Sequencing Center for Infectious Disease"/>
            <person name="Wu L."/>
            <person name="Ma J."/>
        </authorList>
    </citation>
    <scope>NUCLEOTIDE SEQUENCE [LARGE SCALE GENOMIC DNA]</scope>
    <source>
        <strain evidence="11">NBRC 103166</strain>
    </source>
</reference>
<evidence type="ECO:0000256" key="6">
    <source>
        <dbReference type="ARBA" id="ARBA00022989"/>
    </source>
</evidence>
<feature type="transmembrane region" description="Helical" evidence="9">
    <location>
        <begin position="362"/>
        <end position="380"/>
    </location>
</feature>
<feature type="transmembrane region" description="Helical" evidence="9">
    <location>
        <begin position="331"/>
        <end position="350"/>
    </location>
</feature>
<feature type="transmembrane region" description="Helical" evidence="9">
    <location>
        <begin position="110"/>
        <end position="130"/>
    </location>
</feature>
<evidence type="ECO:0000313" key="10">
    <source>
        <dbReference type="EMBL" id="GLS91613.1"/>
    </source>
</evidence>
<keyword evidence="2" id="KW-0813">Transport</keyword>
<name>A0ABQ6E348_9GAMM</name>
<feature type="transmembrane region" description="Helical" evidence="9">
    <location>
        <begin position="70"/>
        <end position="90"/>
    </location>
</feature>
<dbReference type="InterPro" id="IPR007272">
    <property type="entry name" value="Sulf_transp_TsuA/YedE"/>
</dbReference>
<dbReference type="Pfam" id="PF04143">
    <property type="entry name" value="Sulf_transp"/>
    <property type="match status" value="1"/>
</dbReference>
<comment type="subcellular location">
    <subcellularLocation>
        <location evidence="1">Cell inner membrane</location>
        <topology evidence="1">Multi-pass membrane protein</topology>
    </subcellularLocation>
</comment>
<keyword evidence="4" id="KW-0997">Cell inner membrane</keyword>
<organism evidence="10 11">
    <name type="scientific">Psychromonas marina</name>
    <dbReference type="NCBI Taxonomy" id="88364"/>
    <lineage>
        <taxon>Bacteria</taxon>
        <taxon>Pseudomonadati</taxon>
        <taxon>Pseudomonadota</taxon>
        <taxon>Gammaproteobacteria</taxon>
        <taxon>Alteromonadales</taxon>
        <taxon>Psychromonadaceae</taxon>
        <taxon>Psychromonas</taxon>
    </lineage>
</organism>
<evidence type="ECO:0000313" key="11">
    <source>
        <dbReference type="Proteomes" id="UP001157353"/>
    </source>
</evidence>
<gene>
    <name evidence="10" type="ORF">GCM10007916_26820</name>
</gene>
<proteinExistence type="inferred from homology"/>
<dbReference type="EMBL" id="BSPQ01000013">
    <property type="protein sequence ID" value="GLS91613.1"/>
    <property type="molecule type" value="Genomic_DNA"/>
</dbReference>
<dbReference type="PANTHER" id="PTHR30574:SF1">
    <property type="entry name" value="SULPHUR TRANSPORT DOMAIN-CONTAINING PROTEIN"/>
    <property type="match status" value="1"/>
</dbReference>
<evidence type="ECO:0000256" key="4">
    <source>
        <dbReference type="ARBA" id="ARBA00022519"/>
    </source>
</evidence>
<feature type="transmembrane region" description="Helical" evidence="9">
    <location>
        <begin position="392"/>
        <end position="412"/>
    </location>
</feature>
<accession>A0ABQ6E348</accession>